<dbReference type="AlphaFoldDB" id="A0A9J5X4D0"/>
<comment type="caution">
    <text evidence="1">The sequence shown here is derived from an EMBL/GenBank/DDBJ whole genome shotgun (WGS) entry which is preliminary data.</text>
</comment>
<gene>
    <name evidence="1" type="ORF">H5410_052888</name>
</gene>
<dbReference type="Proteomes" id="UP000824120">
    <property type="component" value="Chromosome 10"/>
</dbReference>
<sequence>MKYRDVGGADRRWATPLLPMKQIEISDISPARIDKTKIEKSFSSDIMPRVRVTHLLVKPRIHRLVKANRWLLGFGGYFGEFYGAGGSNNGSSTMNNNSQRPYSSLLSDRSSRKTQFDGEAISCGVSTTTTIAVSTTSTLAAAETTAETDDATSTTTA</sequence>
<proteinExistence type="predicted"/>
<keyword evidence="2" id="KW-1185">Reference proteome</keyword>
<reference evidence="1 2" key="1">
    <citation type="submission" date="2020-09" db="EMBL/GenBank/DDBJ databases">
        <title>De no assembly of potato wild relative species, Solanum commersonii.</title>
        <authorList>
            <person name="Cho K."/>
        </authorList>
    </citation>
    <scope>NUCLEOTIDE SEQUENCE [LARGE SCALE GENOMIC DNA]</scope>
    <source>
        <strain evidence="1">LZ3.2</strain>
        <tissue evidence="1">Leaf</tissue>
    </source>
</reference>
<protein>
    <submittedName>
        <fullName evidence="1">Uncharacterized protein</fullName>
    </submittedName>
</protein>
<accession>A0A9J5X4D0</accession>
<dbReference type="EMBL" id="JACXVP010000010">
    <property type="protein sequence ID" value="KAG5582261.1"/>
    <property type="molecule type" value="Genomic_DNA"/>
</dbReference>
<evidence type="ECO:0000313" key="1">
    <source>
        <dbReference type="EMBL" id="KAG5582261.1"/>
    </source>
</evidence>
<evidence type="ECO:0000313" key="2">
    <source>
        <dbReference type="Proteomes" id="UP000824120"/>
    </source>
</evidence>
<organism evidence="1 2">
    <name type="scientific">Solanum commersonii</name>
    <name type="common">Commerson's wild potato</name>
    <name type="synonym">Commerson's nightshade</name>
    <dbReference type="NCBI Taxonomy" id="4109"/>
    <lineage>
        <taxon>Eukaryota</taxon>
        <taxon>Viridiplantae</taxon>
        <taxon>Streptophyta</taxon>
        <taxon>Embryophyta</taxon>
        <taxon>Tracheophyta</taxon>
        <taxon>Spermatophyta</taxon>
        <taxon>Magnoliopsida</taxon>
        <taxon>eudicotyledons</taxon>
        <taxon>Gunneridae</taxon>
        <taxon>Pentapetalae</taxon>
        <taxon>asterids</taxon>
        <taxon>lamiids</taxon>
        <taxon>Solanales</taxon>
        <taxon>Solanaceae</taxon>
        <taxon>Solanoideae</taxon>
        <taxon>Solaneae</taxon>
        <taxon>Solanum</taxon>
    </lineage>
</organism>
<name>A0A9J5X4D0_SOLCO</name>